<dbReference type="Proteomes" id="UP001583172">
    <property type="component" value="Unassembled WGS sequence"/>
</dbReference>
<dbReference type="EMBL" id="JAZGSY010000263">
    <property type="protein sequence ID" value="KAL1837789.1"/>
    <property type="molecule type" value="Genomic_DNA"/>
</dbReference>
<dbReference type="InterPro" id="IPR004360">
    <property type="entry name" value="Glyas_Fos-R_dOase_dom"/>
</dbReference>
<evidence type="ECO:0000256" key="1">
    <source>
        <dbReference type="SAM" id="MobiDB-lite"/>
    </source>
</evidence>
<dbReference type="PANTHER" id="PTHR35006:SF2">
    <property type="entry name" value="GLYOXALASE FAMILY PROTEIN (AFU_ORTHOLOGUE AFUA_5G14830)"/>
    <property type="match status" value="1"/>
</dbReference>
<accession>A0ABR3V7L8</accession>
<dbReference type="PANTHER" id="PTHR35006">
    <property type="entry name" value="GLYOXALASE FAMILY PROTEIN (AFU_ORTHOLOGUE AFUA_5G14830)"/>
    <property type="match status" value="1"/>
</dbReference>
<feature type="region of interest" description="Disordered" evidence="1">
    <location>
        <begin position="56"/>
        <end position="77"/>
    </location>
</feature>
<protein>
    <recommendedName>
        <fullName evidence="2">Glyoxalase/fosfomycin resistance/dioxygenase domain-containing protein</fullName>
    </recommendedName>
</protein>
<evidence type="ECO:0000259" key="2">
    <source>
        <dbReference type="Pfam" id="PF00903"/>
    </source>
</evidence>
<keyword evidence="4" id="KW-1185">Reference proteome</keyword>
<reference evidence="3 4" key="1">
    <citation type="journal article" date="2024" name="Commun. Biol.">
        <title>Comparative genomic analysis of thermophilic fungi reveals convergent evolutionary adaptations and gene losses.</title>
        <authorList>
            <person name="Steindorff A.S."/>
            <person name="Aguilar-Pontes M.V."/>
            <person name="Robinson A.J."/>
            <person name="Andreopoulos B."/>
            <person name="LaButti K."/>
            <person name="Kuo A."/>
            <person name="Mondo S."/>
            <person name="Riley R."/>
            <person name="Otillar R."/>
            <person name="Haridas S."/>
            <person name="Lipzen A."/>
            <person name="Grimwood J."/>
            <person name="Schmutz J."/>
            <person name="Clum A."/>
            <person name="Reid I.D."/>
            <person name="Moisan M.C."/>
            <person name="Butler G."/>
            <person name="Nguyen T.T.M."/>
            <person name="Dewar K."/>
            <person name="Conant G."/>
            <person name="Drula E."/>
            <person name="Henrissat B."/>
            <person name="Hansel C."/>
            <person name="Singer S."/>
            <person name="Hutchinson M.I."/>
            <person name="de Vries R.P."/>
            <person name="Natvig D.O."/>
            <person name="Powell A.J."/>
            <person name="Tsang A."/>
            <person name="Grigoriev I.V."/>
        </authorList>
    </citation>
    <scope>NUCLEOTIDE SEQUENCE [LARGE SCALE GENOMIC DNA]</scope>
    <source>
        <strain evidence="3 4">CBS 620.91</strain>
    </source>
</reference>
<dbReference type="Gene3D" id="3.10.180.10">
    <property type="entry name" value="2,3-Dihydroxybiphenyl 1,2-Dioxygenase, domain 1"/>
    <property type="match status" value="1"/>
</dbReference>
<sequence>MTISHTGIRGPPALHNTMVQWYEAALAPLGYKRAMDFLDGLVVGFADNDSGEADWWVSSADASSPGSQPASEGEEDKTVAKIVGTHTAFVAKDRTAVQAFHKAAIEAGGKCNGPPGVREMYGPSYYAAFVLDPAGNNIEAVCLAEE</sequence>
<comment type="caution">
    <text evidence="3">The sequence shown here is derived from an EMBL/GenBank/DDBJ whole genome shotgun (WGS) entry which is preliminary data.</text>
</comment>
<evidence type="ECO:0000313" key="4">
    <source>
        <dbReference type="Proteomes" id="UP001583172"/>
    </source>
</evidence>
<dbReference type="SUPFAM" id="SSF54593">
    <property type="entry name" value="Glyoxalase/Bleomycin resistance protein/Dihydroxybiphenyl dioxygenase"/>
    <property type="match status" value="1"/>
</dbReference>
<name>A0ABR3V7L8_HUMIN</name>
<dbReference type="CDD" id="cd07262">
    <property type="entry name" value="VOC_like"/>
    <property type="match status" value="1"/>
</dbReference>
<evidence type="ECO:0000313" key="3">
    <source>
        <dbReference type="EMBL" id="KAL1837789.1"/>
    </source>
</evidence>
<dbReference type="InterPro" id="IPR029068">
    <property type="entry name" value="Glyas_Bleomycin-R_OHBP_Dase"/>
</dbReference>
<gene>
    <name evidence="3" type="ORF">VTJ49DRAFT_3399</name>
</gene>
<feature type="domain" description="Glyoxalase/fosfomycin resistance/dioxygenase" evidence="2">
    <location>
        <begin position="30"/>
        <end position="139"/>
    </location>
</feature>
<proteinExistence type="predicted"/>
<organism evidence="3 4">
    <name type="scientific">Humicola insolens</name>
    <name type="common">Soft-rot fungus</name>
    <dbReference type="NCBI Taxonomy" id="85995"/>
    <lineage>
        <taxon>Eukaryota</taxon>
        <taxon>Fungi</taxon>
        <taxon>Dikarya</taxon>
        <taxon>Ascomycota</taxon>
        <taxon>Pezizomycotina</taxon>
        <taxon>Sordariomycetes</taxon>
        <taxon>Sordariomycetidae</taxon>
        <taxon>Sordariales</taxon>
        <taxon>Chaetomiaceae</taxon>
        <taxon>Mycothermus</taxon>
    </lineage>
</organism>
<dbReference type="Pfam" id="PF00903">
    <property type="entry name" value="Glyoxalase"/>
    <property type="match status" value="1"/>
</dbReference>